<keyword evidence="3" id="KW-0677">Repeat</keyword>
<comment type="caution">
    <text evidence="9">The sequence shown here is derived from an EMBL/GenBank/DDBJ whole genome shotgun (WGS) entry which is preliminary data.</text>
</comment>
<feature type="domain" description="Anaphase-promoting complex subunit 1 N-terminal" evidence="7">
    <location>
        <begin position="82"/>
        <end position="469"/>
    </location>
</feature>
<keyword evidence="2" id="KW-0132">Cell division</keyword>
<evidence type="ECO:0000256" key="2">
    <source>
        <dbReference type="ARBA" id="ARBA00022618"/>
    </source>
</evidence>
<keyword evidence="4" id="KW-0498">Mitosis</keyword>
<dbReference type="GO" id="GO:0007091">
    <property type="term" value="P:metaphase/anaphase transition of mitotic cell cycle"/>
    <property type="evidence" value="ECO:0007669"/>
    <property type="project" value="TreeGrafter"/>
</dbReference>
<dbReference type="GO" id="GO:0070979">
    <property type="term" value="P:protein K11-linked ubiquitination"/>
    <property type="evidence" value="ECO:0007669"/>
    <property type="project" value="TreeGrafter"/>
</dbReference>
<dbReference type="InterPro" id="IPR049255">
    <property type="entry name" value="Apc1_N"/>
</dbReference>
<evidence type="ECO:0000256" key="1">
    <source>
        <dbReference type="ARBA" id="ARBA00010547"/>
    </source>
</evidence>
<dbReference type="PANTHER" id="PTHR12827">
    <property type="entry name" value="MEIOTIC CHECKPOINT REGULATOR TSG24 FAMILY MEMBER"/>
    <property type="match status" value="1"/>
</dbReference>
<dbReference type="InterPro" id="IPR024990">
    <property type="entry name" value="Apc1"/>
</dbReference>
<name>A0AAN7DTL2_9FUNG</name>
<dbReference type="Pfam" id="PF12859">
    <property type="entry name" value="ANAPC1"/>
    <property type="match status" value="2"/>
</dbReference>
<dbReference type="GO" id="GO:0051301">
    <property type="term" value="P:cell division"/>
    <property type="evidence" value="ECO:0007669"/>
    <property type="project" value="UniProtKB-KW"/>
</dbReference>
<dbReference type="EMBL" id="JASEJX010000001">
    <property type="protein sequence ID" value="KAK4521876.1"/>
    <property type="molecule type" value="Genomic_DNA"/>
</dbReference>
<evidence type="ECO:0000256" key="6">
    <source>
        <dbReference type="SAM" id="MobiDB-lite"/>
    </source>
</evidence>
<dbReference type="GO" id="GO:0060090">
    <property type="term" value="F:molecular adaptor activity"/>
    <property type="evidence" value="ECO:0007669"/>
    <property type="project" value="TreeGrafter"/>
</dbReference>
<evidence type="ECO:0000256" key="5">
    <source>
        <dbReference type="ARBA" id="ARBA00023306"/>
    </source>
</evidence>
<evidence type="ECO:0000313" key="10">
    <source>
        <dbReference type="Proteomes" id="UP001304243"/>
    </source>
</evidence>
<evidence type="ECO:0008006" key="11">
    <source>
        <dbReference type="Google" id="ProtNLM"/>
    </source>
</evidence>
<dbReference type="InterPro" id="IPR048971">
    <property type="entry name" value="Apc1_3rd"/>
</dbReference>
<dbReference type="GeneID" id="89948100"/>
<evidence type="ECO:0000259" key="7">
    <source>
        <dbReference type="Pfam" id="PF12859"/>
    </source>
</evidence>
<evidence type="ECO:0000256" key="3">
    <source>
        <dbReference type="ARBA" id="ARBA00022737"/>
    </source>
</evidence>
<evidence type="ECO:0000313" key="9">
    <source>
        <dbReference type="EMBL" id="KAK4521876.1"/>
    </source>
</evidence>
<protein>
    <recommendedName>
        <fullName evidence="11">Anaphase-promoting complex subunit 1</fullName>
    </recommendedName>
</protein>
<reference evidence="9 10" key="1">
    <citation type="submission" date="2022-11" db="EMBL/GenBank/DDBJ databases">
        <title>Mucor velutinosus strain NIH1002 WGS.</title>
        <authorList>
            <person name="Subramanian P."/>
            <person name="Mullikin J.C."/>
            <person name="Segre J.A."/>
            <person name="Zelazny A.M."/>
        </authorList>
    </citation>
    <scope>NUCLEOTIDE SEQUENCE [LARGE SCALE GENOMIC DNA]</scope>
    <source>
        <strain evidence="9 10">NIH1002</strain>
    </source>
</reference>
<proteinExistence type="inferred from homology"/>
<dbReference type="RefSeq" id="XP_064688542.1">
    <property type="nucleotide sequence ID" value="XM_064823717.1"/>
</dbReference>
<dbReference type="PANTHER" id="PTHR12827:SF3">
    <property type="entry name" value="ANAPHASE-PROMOTING COMPLEX SUBUNIT 1"/>
    <property type="match status" value="1"/>
</dbReference>
<dbReference type="Gene3D" id="1.25.10.10">
    <property type="entry name" value="Leucine-rich Repeat Variant"/>
    <property type="match status" value="2"/>
</dbReference>
<evidence type="ECO:0000259" key="8">
    <source>
        <dbReference type="Pfam" id="PF21282"/>
    </source>
</evidence>
<keyword evidence="10" id="KW-1185">Reference proteome</keyword>
<comment type="similarity">
    <text evidence="1">Belongs to the APC1 family.</text>
</comment>
<sequence>MLSELGRYEPYGKVFLENKPHLGQESNANPVIDFSAIDTMDNKTIPPPKTMHKLFSVKDNTTIDVGDRLDERNLYDNGKLYNPALQLEQEVYVRGSTVVWSRAGCVIKTFDYSAEIQPIQQVLFAWFPVTSAFFKNDPTNKPAIDAVLNDFEGDKYLVEGYWDKKGPQSIINLKNAATAKEEDAEDETDPVKQLRPLNNIPEIEEKDDSLQRRTLCIVFEDCIKLHCEDGIHVTAHIPFEIDHVVPLDMGVLVSRKYVPDKWKKSAGRPRSHSITNLATLAAGVKKPPSPEDTSSFFVTVTHPLKGACPVKSKDVHHNGISTLPEPLTSPQRLLFATTKVSDTGRLPVIVTLNIKENRHYIWTYERRKEKNQQTIPAPANMIPPVKRKPHQSHAAPTIRKKFKPGAPPNVSRNKKHQHHQKISSPSRSHAQFHEDYVSDEEVLHANEVEKDIYNEMLDPSEISLRLLWREPAYKMPVKLKTSRKVNSEAFLIHDLNGQELICIVNHSMGHLQVINLGKATHLVSNCIEMKIPAKSAVPINATRDGYSDLLFLDASNRLQLFIDASMKRIPLRMSGSVTELIDPVYDRFTAVTEKGMIRCQLHGRPDTSLVRDCFAAIDCANTLYFPKILARFLSLQETPPDDDRICISEWENFFVALLSFLRVQKQGYYYREPNFKSISSRETQLQQIRASNSDFLTNELGFPSAAAAHHFDFLLDENYFKGIPTRWIDRVVHTISDDATMDISVFIEIVNSLHVVYEDYRIKKSMIVHANTLGYLLMQCAIILKNQNYIDYYANLGIQPSFTGNLHLVDNPIVDEIFTEPPNIQVCLRQMTPYTTSNPTLLSSFGVNTLETSLGHCLNTYAKTIKELWSLYGAINHVSGDKSLLLERMILHRIARKDIGLLIDSLATPILNVLDDLKANPLVHWTKEAYNIIGRDDIYQQLQMKITVCDPNTDTFKLPFLKARYRHDYYQNTLFSHLWQDSDHPQNMNTMMKDYSATPVVKCVYESDVLNMETERLRFGFGGFIEKVRIMLDATRIPDHIVVELPDLSDEDLAVEHQSQVAMLVQRTLSLAAGRAIYAYGTHVPDLTKALPSEAINLSAKILPLRTVVTVDDSQWSKEFLHWPQFHNGVAAGLRISPNNQCSDSWIDFCVPQELDPQSGGILLALGLNGILKKLPLVHWYRFVTQQCDLVNVGFILGAAVAYRGTKDIKVTKVLSVYIPALLPPESASFNHSNSIQATGLLSMGLVYMNSCDRLMASIMLREIAKHAYTDPSTLDADYEGCALAAGFSLGFMTLGLGENALPVVDPQLRNKLHSLMTGRASEEATSSINLDVTSPGATVALALMYLKTENSRVAEGIELLETRPYLNYVRPDFLLMRVVAKNLIMWSTIQPTSAWIDEQLPDFFNEDMTDENSSLDVEVCKQAMINIICGACLCIGLRFAGSKNSTAFQTLLNRLDALIKELNLPGSTPQQRVTKCVIRTGVDVLCTAAAMVMAGTGDRELLQRLEQLHHRVTSDMTYGNHMAVSMSLGLLFMGLGGYTLTTSNEAIAGLLCAFYPFYPMTTGDNRYHLQAFRHLWVLAVDSRWLMPFDVGNKKPCRVPMKLEIYNDDGEGKVRQVRIEAPSVVPDYKLIKSIKLDGDRYWPLSVNMLHDGKYQNSIIKSGVIFVKRKDKKKSYEEDPYGKRNLTWR</sequence>
<accession>A0AAN7DTL2</accession>
<organism evidence="9 10">
    <name type="scientific">Mucor velutinosus</name>
    <dbReference type="NCBI Taxonomy" id="708070"/>
    <lineage>
        <taxon>Eukaryota</taxon>
        <taxon>Fungi</taxon>
        <taxon>Fungi incertae sedis</taxon>
        <taxon>Mucoromycota</taxon>
        <taxon>Mucoromycotina</taxon>
        <taxon>Mucoromycetes</taxon>
        <taxon>Mucorales</taxon>
        <taxon>Mucorineae</taxon>
        <taxon>Mucoraceae</taxon>
        <taxon>Mucor</taxon>
    </lineage>
</organism>
<feature type="domain" description="Anaphase-promoting complex subunit 1 N-terminal" evidence="7">
    <location>
        <begin position="583"/>
        <end position="657"/>
    </location>
</feature>
<dbReference type="GO" id="GO:0031145">
    <property type="term" value="P:anaphase-promoting complex-dependent catabolic process"/>
    <property type="evidence" value="ECO:0007669"/>
    <property type="project" value="TreeGrafter"/>
</dbReference>
<feature type="compositionally biased region" description="Basic residues" evidence="6">
    <location>
        <begin position="412"/>
        <end position="421"/>
    </location>
</feature>
<gene>
    <name evidence="9" type="ORF">ATC70_004414</name>
</gene>
<dbReference type="GO" id="GO:0005680">
    <property type="term" value="C:anaphase-promoting complex"/>
    <property type="evidence" value="ECO:0007669"/>
    <property type="project" value="InterPro"/>
</dbReference>
<dbReference type="InterPro" id="IPR011989">
    <property type="entry name" value="ARM-like"/>
</dbReference>
<feature type="domain" description="Anaphase-promoting complex subunit 1 beta-sandwich" evidence="8">
    <location>
        <begin position="1584"/>
        <end position="1668"/>
    </location>
</feature>
<dbReference type="Proteomes" id="UP001304243">
    <property type="component" value="Unassembled WGS sequence"/>
</dbReference>
<dbReference type="Pfam" id="PF21282">
    <property type="entry name" value="APC1_3rd"/>
    <property type="match status" value="1"/>
</dbReference>
<keyword evidence="5" id="KW-0131">Cell cycle</keyword>
<evidence type="ECO:0000256" key="4">
    <source>
        <dbReference type="ARBA" id="ARBA00022776"/>
    </source>
</evidence>
<feature type="region of interest" description="Disordered" evidence="6">
    <location>
        <begin position="377"/>
        <end position="430"/>
    </location>
</feature>